<organism evidence="1 2">
    <name type="scientific">Streptomyces fungicidicus</name>
    <dbReference type="NCBI Taxonomy" id="68203"/>
    <lineage>
        <taxon>Bacteria</taxon>
        <taxon>Bacillati</taxon>
        <taxon>Actinomycetota</taxon>
        <taxon>Actinomycetes</taxon>
        <taxon>Kitasatosporales</taxon>
        <taxon>Streptomycetaceae</taxon>
        <taxon>Streptomyces</taxon>
    </lineage>
</organism>
<reference evidence="1 2" key="1">
    <citation type="submission" date="2017-09" db="EMBL/GenBank/DDBJ databases">
        <authorList>
            <person name="Zhang H."/>
            <person name="Hu S."/>
            <person name="Xu J."/>
            <person name="He Z."/>
        </authorList>
    </citation>
    <scope>NUCLEOTIDE SEQUENCE [LARGE SCALE GENOMIC DNA]</scope>
    <source>
        <strain evidence="1 2">TXX3120</strain>
    </source>
</reference>
<accession>A0A494UJM2</accession>
<dbReference type="KEGG" id="sfug:CNQ36_08090"/>
<keyword evidence="2" id="KW-1185">Reference proteome</keyword>
<evidence type="ECO:0008006" key="3">
    <source>
        <dbReference type="Google" id="ProtNLM"/>
    </source>
</evidence>
<dbReference type="InterPro" id="IPR007612">
    <property type="entry name" value="LOR"/>
</dbReference>
<evidence type="ECO:0000313" key="1">
    <source>
        <dbReference type="EMBL" id="AYL35392.1"/>
    </source>
</evidence>
<dbReference type="Proteomes" id="UP000282170">
    <property type="component" value="Chromosome"/>
</dbReference>
<sequence length="202" mass="22803">MDSAAQRTGGRFTVRQKTSLKSDRYTVSELLPDGSDGRVLAFAERGRLSLDEEMTFYTDESRKRVLFTVRERSLLATGADAGDGYTVRDAEGGSLGVFEERFLASLLRSTWVLRPQDSPPVVGRERNRFVALLRRVWNFLPLDLVPFVWPYHFDFETDGKPVMRVDKKFGPRDRYVVDLAGPGLDPRLAIAQAVALDAFQGR</sequence>
<evidence type="ECO:0000313" key="2">
    <source>
        <dbReference type="Proteomes" id="UP000282170"/>
    </source>
</evidence>
<dbReference type="EMBL" id="CP023407">
    <property type="protein sequence ID" value="AYL35392.1"/>
    <property type="molecule type" value="Genomic_DNA"/>
</dbReference>
<dbReference type="RefSeq" id="WP_121545494.1">
    <property type="nucleotide sequence ID" value="NZ_CP023407.1"/>
</dbReference>
<proteinExistence type="predicted"/>
<dbReference type="Pfam" id="PF04525">
    <property type="entry name" value="LOR"/>
    <property type="match status" value="1"/>
</dbReference>
<protein>
    <recommendedName>
        <fullName evidence="3">Scramblase</fullName>
    </recommendedName>
</protein>
<gene>
    <name evidence="1" type="ORF">CNQ36_08090</name>
</gene>
<name>A0A494UJM2_9ACTN</name>
<dbReference type="AlphaFoldDB" id="A0A494UJM2"/>
<dbReference type="GeneID" id="93882765"/>